<organism evidence="3 4">
    <name type="scientific">Candidatus Woesebacteria bacterium RIFCSPHIGHO2_01_FULL_40_22</name>
    <dbReference type="NCBI Taxonomy" id="1802499"/>
    <lineage>
        <taxon>Bacteria</taxon>
        <taxon>Candidatus Woeseibacteriota</taxon>
    </lineage>
</organism>
<dbReference type="Proteomes" id="UP000179221">
    <property type="component" value="Unassembled WGS sequence"/>
</dbReference>
<protein>
    <submittedName>
        <fullName evidence="3">Uncharacterized protein</fullName>
    </submittedName>
</protein>
<feature type="transmembrane region" description="Helical" evidence="2">
    <location>
        <begin position="71"/>
        <end position="92"/>
    </location>
</feature>
<evidence type="ECO:0000256" key="1">
    <source>
        <dbReference type="SAM" id="MobiDB-lite"/>
    </source>
</evidence>
<keyword evidence="2" id="KW-1133">Transmembrane helix</keyword>
<evidence type="ECO:0000256" key="2">
    <source>
        <dbReference type="SAM" id="Phobius"/>
    </source>
</evidence>
<feature type="compositionally biased region" description="Polar residues" evidence="1">
    <location>
        <begin position="34"/>
        <end position="51"/>
    </location>
</feature>
<evidence type="ECO:0000313" key="3">
    <source>
        <dbReference type="EMBL" id="OGM27921.1"/>
    </source>
</evidence>
<accession>A0A1F7YKP6</accession>
<reference evidence="3 4" key="1">
    <citation type="journal article" date="2016" name="Nat. Commun.">
        <title>Thousands of microbial genomes shed light on interconnected biogeochemical processes in an aquifer system.</title>
        <authorList>
            <person name="Anantharaman K."/>
            <person name="Brown C.T."/>
            <person name="Hug L.A."/>
            <person name="Sharon I."/>
            <person name="Castelle C.J."/>
            <person name="Probst A.J."/>
            <person name="Thomas B.C."/>
            <person name="Singh A."/>
            <person name="Wilkins M.J."/>
            <person name="Karaoz U."/>
            <person name="Brodie E.L."/>
            <person name="Williams K.H."/>
            <person name="Hubbard S.S."/>
            <person name="Banfield J.F."/>
        </authorList>
    </citation>
    <scope>NUCLEOTIDE SEQUENCE [LARGE SCALE GENOMIC DNA]</scope>
</reference>
<feature type="region of interest" description="Disordered" evidence="1">
    <location>
        <begin position="28"/>
        <end position="51"/>
    </location>
</feature>
<keyword evidence="2" id="KW-0472">Membrane</keyword>
<proteinExistence type="predicted"/>
<dbReference type="AlphaFoldDB" id="A0A1F7YKP6"/>
<comment type="caution">
    <text evidence="3">The sequence shown here is derived from an EMBL/GenBank/DDBJ whole genome shotgun (WGS) entry which is preliminary data.</text>
</comment>
<gene>
    <name evidence="3" type="ORF">A2628_03485</name>
</gene>
<evidence type="ECO:0000313" key="4">
    <source>
        <dbReference type="Proteomes" id="UP000179221"/>
    </source>
</evidence>
<dbReference type="EMBL" id="MGGL01000001">
    <property type="protein sequence ID" value="OGM27921.1"/>
    <property type="molecule type" value="Genomic_DNA"/>
</dbReference>
<keyword evidence="2" id="KW-0812">Transmembrane</keyword>
<name>A0A1F7YKP6_9BACT</name>
<sequence>MAIRRTRKQKESARHNFEISWQPEAKNERLEASVNRQNKQEGVNQHKSSSPRIKSVESVNYKEIALIKKDLLKSLIVASLILGIETVLYLLWS</sequence>